<feature type="region of interest" description="Disordered" evidence="1">
    <location>
        <begin position="234"/>
        <end position="253"/>
    </location>
</feature>
<feature type="compositionally biased region" description="Low complexity" evidence="1">
    <location>
        <begin position="52"/>
        <end position="63"/>
    </location>
</feature>
<dbReference type="OrthoDB" id="3744681at2759"/>
<organism evidence="2 3">
    <name type="scientific">Lentithecium fluviatile CBS 122367</name>
    <dbReference type="NCBI Taxonomy" id="1168545"/>
    <lineage>
        <taxon>Eukaryota</taxon>
        <taxon>Fungi</taxon>
        <taxon>Dikarya</taxon>
        <taxon>Ascomycota</taxon>
        <taxon>Pezizomycotina</taxon>
        <taxon>Dothideomycetes</taxon>
        <taxon>Pleosporomycetidae</taxon>
        <taxon>Pleosporales</taxon>
        <taxon>Massarineae</taxon>
        <taxon>Lentitheciaceae</taxon>
        <taxon>Lentithecium</taxon>
    </lineage>
</organism>
<keyword evidence="3" id="KW-1185">Reference proteome</keyword>
<reference evidence="2" key="1">
    <citation type="journal article" date="2020" name="Stud. Mycol.">
        <title>101 Dothideomycetes genomes: a test case for predicting lifestyles and emergence of pathogens.</title>
        <authorList>
            <person name="Haridas S."/>
            <person name="Albert R."/>
            <person name="Binder M."/>
            <person name="Bloem J."/>
            <person name="Labutti K."/>
            <person name="Salamov A."/>
            <person name="Andreopoulos B."/>
            <person name="Baker S."/>
            <person name="Barry K."/>
            <person name="Bills G."/>
            <person name="Bluhm B."/>
            <person name="Cannon C."/>
            <person name="Castanera R."/>
            <person name="Culley D."/>
            <person name="Daum C."/>
            <person name="Ezra D."/>
            <person name="Gonzalez J."/>
            <person name="Henrissat B."/>
            <person name="Kuo A."/>
            <person name="Liang C."/>
            <person name="Lipzen A."/>
            <person name="Lutzoni F."/>
            <person name="Magnuson J."/>
            <person name="Mondo S."/>
            <person name="Nolan M."/>
            <person name="Ohm R."/>
            <person name="Pangilinan J."/>
            <person name="Park H.-J."/>
            <person name="Ramirez L."/>
            <person name="Alfaro M."/>
            <person name="Sun H."/>
            <person name="Tritt A."/>
            <person name="Yoshinaga Y."/>
            <person name="Zwiers L.-H."/>
            <person name="Turgeon B."/>
            <person name="Goodwin S."/>
            <person name="Spatafora J."/>
            <person name="Crous P."/>
            <person name="Grigoriev I."/>
        </authorList>
    </citation>
    <scope>NUCLEOTIDE SEQUENCE</scope>
    <source>
        <strain evidence="2">CBS 122367</strain>
    </source>
</reference>
<feature type="compositionally biased region" description="Polar residues" evidence="1">
    <location>
        <begin position="13"/>
        <end position="34"/>
    </location>
</feature>
<feature type="compositionally biased region" description="Low complexity" evidence="1">
    <location>
        <begin position="92"/>
        <end position="104"/>
    </location>
</feature>
<evidence type="ECO:0000256" key="1">
    <source>
        <dbReference type="SAM" id="MobiDB-lite"/>
    </source>
</evidence>
<evidence type="ECO:0000313" key="3">
    <source>
        <dbReference type="Proteomes" id="UP000799291"/>
    </source>
</evidence>
<sequence>MDDFHKTTKGKNPKSNTNLPKPTAPQQSPTANCQTEERPATPAPNPLQHGFAPLASSSALSSPHGGVYGSDGDARSLSTVSDFEPQPPSPQTPTAQLQLTPGQLNPGLYPPTLPPMHPTAAVQPDDMQTIANRFRNPPDSMYNADRTHVTLIANWAIGIIGTEEVWNDFYSGGRRLTVESRIRAEGLAAGIPQPVMQWLVGYPLEEVKEFSAEIFGGAYDGDAFQQYIPDNSQQASQNLQNVPARSQHVSDNSQDFNAPDATAFLLAPNTQQEHHTGSQFVPPPAQYPDVSPQYRHMSNQYDQLQNRQSYEQNQYTYPPPQHQQMPFFDPPQAFRKPFMQQPLHYPPQPLYHPQYPIYNPLPSVPYAAQPQSSALFPTQYSQPPPAQPHPYPNYPSFYHPSQGAQNLLPPEPSDTQIRDIVSFLMRPPNQPSPCIHGFVISVAWALEIIGPAYLYRPKNSRAEESYLPRLDRDSWFSRRALRLGLPRKYWRALCGGTGGGSLQIGGSPDEVIIPIKDWRKGLKSRAEGNVLWDDRECNYQYPERCVRVLRK</sequence>
<accession>A0A6G1J2W0</accession>
<name>A0A6G1J2W0_9PLEO</name>
<dbReference type="EMBL" id="MU005580">
    <property type="protein sequence ID" value="KAF2684856.1"/>
    <property type="molecule type" value="Genomic_DNA"/>
</dbReference>
<evidence type="ECO:0000313" key="2">
    <source>
        <dbReference type="EMBL" id="KAF2684856.1"/>
    </source>
</evidence>
<gene>
    <name evidence="2" type="ORF">K458DRAFT_403807</name>
</gene>
<dbReference type="Proteomes" id="UP000799291">
    <property type="component" value="Unassembled WGS sequence"/>
</dbReference>
<feature type="region of interest" description="Disordered" evidence="1">
    <location>
        <begin position="1"/>
        <end position="108"/>
    </location>
</feature>
<protein>
    <submittedName>
        <fullName evidence="2">Uncharacterized protein</fullName>
    </submittedName>
</protein>
<proteinExistence type="predicted"/>
<dbReference type="AlphaFoldDB" id="A0A6G1J2W0"/>